<feature type="domain" description="Thioredoxin" evidence="1">
    <location>
        <begin position="17"/>
        <end position="98"/>
    </location>
</feature>
<dbReference type="SUPFAM" id="SSF52833">
    <property type="entry name" value="Thioredoxin-like"/>
    <property type="match status" value="1"/>
</dbReference>
<dbReference type="Pfam" id="PF00085">
    <property type="entry name" value="Thioredoxin"/>
    <property type="match status" value="1"/>
</dbReference>
<dbReference type="PROSITE" id="PS00194">
    <property type="entry name" value="THIOREDOXIN_1"/>
    <property type="match status" value="1"/>
</dbReference>
<dbReference type="CDD" id="cd02947">
    <property type="entry name" value="TRX_family"/>
    <property type="match status" value="1"/>
</dbReference>
<dbReference type="AlphaFoldDB" id="A0A6C0I5R2"/>
<dbReference type="Gene3D" id="3.40.30.10">
    <property type="entry name" value="Glutaredoxin"/>
    <property type="match status" value="1"/>
</dbReference>
<reference evidence="2" key="1">
    <citation type="journal article" date="2020" name="Nature">
        <title>Giant virus diversity and host interactions through global metagenomics.</title>
        <authorList>
            <person name="Schulz F."/>
            <person name="Roux S."/>
            <person name="Paez-Espino D."/>
            <person name="Jungbluth S."/>
            <person name="Walsh D.A."/>
            <person name="Denef V.J."/>
            <person name="McMahon K.D."/>
            <person name="Konstantinidis K.T."/>
            <person name="Eloe-Fadrosh E.A."/>
            <person name="Kyrpides N.C."/>
            <person name="Woyke T."/>
        </authorList>
    </citation>
    <scope>NUCLEOTIDE SEQUENCE</scope>
    <source>
        <strain evidence="2">GVMAG-M-3300023184-191</strain>
    </source>
</reference>
<dbReference type="InterPro" id="IPR036249">
    <property type="entry name" value="Thioredoxin-like_sf"/>
</dbReference>
<dbReference type="InterPro" id="IPR017937">
    <property type="entry name" value="Thioredoxin_CS"/>
</dbReference>
<dbReference type="InterPro" id="IPR013766">
    <property type="entry name" value="Thioredoxin_domain"/>
</dbReference>
<proteinExistence type="predicted"/>
<dbReference type="EMBL" id="MN740101">
    <property type="protein sequence ID" value="QHT87745.1"/>
    <property type="molecule type" value="Genomic_DNA"/>
</dbReference>
<name>A0A6C0I5R2_9ZZZZ</name>
<sequence length="137" mass="15108">MSSLNVTRVKHVTADRIAFLKHLAETPNHTVLKLTATWCGPCKQIAEYTRLASLRLPANVDLIECDVDESFDLYASLKQKKMVNGIPVFLFYKNGNATLISDLSVTGADIKALDAFFFRVVAMANPGNTATINYANQ</sequence>
<protein>
    <recommendedName>
        <fullName evidence="1">Thioredoxin domain-containing protein</fullName>
    </recommendedName>
</protein>
<dbReference type="PANTHER" id="PTHR10438:SF463">
    <property type="entry name" value="THIOREDOXIN"/>
    <property type="match status" value="1"/>
</dbReference>
<accession>A0A6C0I5R2</accession>
<organism evidence="2">
    <name type="scientific">viral metagenome</name>
    <dbReference type="NCBI Taxonomy" id="1070528"/>
    <lineage>
        <taxon>unclassified sequences</taxon>
        <taxon>metagenomes</taxon>
        <taxon>organismal metagenomes</taxon>
    </lineage>
</organism>
<dbReference type="InterPro" id="IPR050620">
    <property type="entry name" value="Thioredoxin_H-type-like"/>
</dbReference>
<evidence type="ECO:0000313" key="2">
    <source>
        <dbReference type="EMBL" id="QHT87745.1"/>
    </source>
</evidence>
<dbReference type="PANTHER" id="PTHR10438">
    <property type="entry name" value="THIOREDOXIN"/>
    <property type="match status" value="1"/>
</dbReference>
<evidence type="ECO:0000259" key="1">
    <source>
        <dbReference type="Pfam" id="PF00085"/>
    </source>
</evidence>